<reference evidence="1 2" key="1">
    <citation type="submission" date="2018-03" db="EMBL/GenBank/DDBJ databases">
        <title>Genomic Encyclopedia of Archaeal and Bacterial Type Strains, Phase II (KMG-II): from individual species to whole genera.</title>
        <authorList>
            <person name="Goeker M."/>
        </authorList>
    </citation>
    <scope>NUCLEOTIDE SEQUENCE [LARGE SCALE GENOMIC DNA]</scope>
    <source>
        <strain evidence="1 2">DSM 24859</strain>
    </source>
</reference>
<organism evidence="1 2">
    <name type="scientific">Chitinophaga niastensis</name>
    <dbReference type="NCBI Taxonomy" id="536980"/>
    <lineage>
        <taxon>Bacteria</taxon>
        <taxon>Pseudomonadati</taxon>
        <taxon>Bacteroidota</taxon>
        <taxon>Chitinophagia</taxon>
        <taxon>Chitinophagales</taxon>
        <taxon>Chitinophagaceae</taxon>
        <taxon>Chitinophaga</taxon>
    </lineage>
</organism>
<dbReference type="AlphaFoldDB" id="A0A2P8HCI5"/>
<keyword evidence="2" id="KW-1185">Reference proteome</keyword>
<dbReference type="Proteomes" id="UP000240971">
    <property type="component" value="Unassembled WGS sequence"/>
</dbReference>
<dbReference type="EMBL" id="PYAW01000007">
    <property type="protein sequence ID" value="PSL43944.1"/>
    <property type="molecule type" value="Genomic_DNA"/>
</dbReference>
<comment type="caution">
    <text evidence="1">The sequence shown here is derived from an EMBL/GenBank/DDBJ whole genome shotgun (WGS) entry which is preliminary data.</text>
</comment>
<protein>
    <recommendedName>
        <fullName evidence="3">RHS repeat-associated protein</fullName>
    </recommendedName>
</protein>
<proteinExistence type="predicted"/>
<evidence type="ECO:0000313" key="1">
    <source>
        <dbReference type="EMBL" id="PSL43944.1"/>
    </source>
</evidence>
<evidence type="ECO:0000313" key="2">
    <source>
        <dbReference type="Proteomes" id="UP000240971"/>
    </source>
</evidence>
<dbReference type="Gene3D" id="2.180.10.10">
    <property type="entry name" value="RHS repeat-associated core"/>
    <property type="match status" value="1"/>
</dbReference>
<name>A0A2P8HCI5_CHINA</name>
<sequence>MFFDNIILGQSTGPVLEEAHYYPFGLTMSGISSNALKGSNYAENRLKYNGKELQSKEFGDGSGLELYDYGARMQDPQIGR</sequence>
<accession>A0A2P8HCI5</accession>
<evidence type="ECO:0008006" key="3">
    <source>
        <dbReference type="Google" id="ProtNLM"/>
    </source>
</evidence>
<gene>
    <name evidence="1" type="ORF">CLV51_107256</name>
</gene>